<dbReference type="EMBL" id="JANAWD010000002">
    <property type="protein sequence ID" value="KAJ3492233.1"/>
    <property type="molecule type" value="Genomic_DNA"/>
</dbReference>
<proteinExistence type="predicted"/>
<protein>
    <submittedName>
        <fullName evidence="2">Uncharacterized protein</fullName>
    </submittedName>
</protein>
<evidence type="ECO:0000256" key="1">
    <source>
        <dbReference type="SAM" id="MobiDB-lite"/>
    </source>
</evidence>
<dbReference type="AlphaFoldDB" id="A0AAD5YMB7"/>
<feature type="compositionally biased region" description="Polar residues" evidence="1">
    <location>
        <begin position="39"/>
        <end position="51"/>
    </location>
</feature>
<evidence type="ECO:0000313" key="3">
    <source>
        <dbReference type="Proteomes" id="UP001212997"/>
    </source>
</evidence>
<accession>A0AAD5YMB7</accession>
<feature type="region of interest" description="Disordered" evidence="1">
    <location>
        <begin position="1"/>
        <end position="93"/>
    </location>
</feature>
<reference evidence="2" key="1">
    <citation type="submission" date="2022-07" db="EMBL/GenBank/DDBJ databases">
        <title>Genome Sequence of Physisporinus lineatus.</title>
        <authorList>
            <person name="Buettner E."/>
        </authorList>
    </citation>
    <scope>NUCLEOTIDE SEQUENCE</scope>
    <source>
        <strain evidence="2">VT162</strain>
    </source>
</reference>
<keyword evidence="3" id="KW-1185">Reference proteome</keyword>
<name>A0AAD5YMB7_9APHY</name>
<organism evidence="2 3">
    <name type="scientific">Meripilus lineatus</name>
    <dbReference type="NCBI Taxonomy" id="2056292"/>
    <lineage>
        <taxon>Eukaryota</taxon>
        <taxon>Fungi</taxon>
        <taxon>Dikarya</taxon>
        <taxon>Basidiomycota</taxon>
        <taxon>Agaricomycotina</taxon>
        <taxon>Agaricomycetes</taxon>
        <taxon>Polyporales</taxon>
        <taxon>Meripilaceae</taxon>
        <taxon>Meripilus</taxon>
    </lineage>
</organism>
<dbReference type="Proteomes" id="UP001212997">
    <property type="component" value="Unassembled WGS sequence"/>
</dbReference>
<evidence type="ECO:0000313" key="2">
    <source>
        <dbReference type="EMBL" id="KAJ3492233.1"/>
    </source>
</evidence>
<comment type="caution">
    <text evidence="2">The sequence shown here is derived from an EMBL/GenBank/DDBJ whole genome shotgun (WGS) entry which is preliminary data.</text>
</comment>
<sequence>MPLGRGASSTSQHQKPLSPAPGSKTVIDDDPFATPPPSASDTITGATSQDVYESAGKPGSGMSSQEMHHDGKAHRKRSLQGKDQYGTANEIFG</sequence>
<gene>
    <name evidence="2" type="ORF">NLI96_g129</name>
</gene>